<dbReference type="SUPFAM" id="SSF49785">
    <property type="entry name" value="Galactose-binding domain-like"/>
    <property type="match status" value="1"/>
</dbReference>
<keyword evidence="1" id="KW-0378">Hydrolase</keyword>
<evidence type="ECO:0000313" key="6">
    <source>
        <dbReference type="Proteomes" id="UP000562045"/>
    </source>
</evidence>
<dbReference type="InterPro" id="IPR029058">
    <property type="entry name" value="AB_hydrolase_fold"/>
</dbReference>
<dbReference type="GO" id="GO:0008239">
    <property type="term" value="F:dipeptidyl-peptidase activity"/>
    <property type="evidence" value="ECO:0007669"/>
    <property type="project" value="InterPro"/>
</dbReference>
<sequence length="572" mass="63401">MTFEILEHVTAAEPVARAEQSMVRMRDGVRLATDVYLPPVPGRHGVVLIRGPYDKNSRYQGLADMAEVFNDRGLVLVAQDVRGKFRSEGVTHPYVSDVADAYDTLDWIIGQSWSNGSVGLVGVSYLGFTVWAGIASGHPAVKGAVPQGTGVNMARHHLGSPWRQDPAPLLGADDLLQIWADNDIRYLSIDYTRAPLIDTFEEAARSIGVRPPALDDYFRRVRTGDVFNPYGDRHPYWTTNVPVLHWSNWFDPGLGPEGLHDFRYFRGAGGRRGLHYLRAESADHGGVRLEDIPYADQQHPWVNDAEHTQVQYRQAIDAADFLLPLLTGRGSLPSPSQRVRWHTGHAGWRTAEDWPPAGVVHRNLFLSAADSALDGSEGGALSHHPDTERATVSWEHDPASPVPSSVTHDEWWTFLASYPDERDFGSRSDVVTFTSEPTPTALDIAGNAVLNVRAATSGPSMHLFAKLLDVAPDGSARPVSHGRTLLERPDLEDLISFELDAVAYRVRPGHRLRLHLASSDYPLWVRHPGTDENPWHAELFEVNHQRLLLGGLDASHLRLPIYPDSGDEGLRL</sequence>
<evidence type="ECO:0000256" key="2">
    <source>
        <dbReference type="SAM" id="MobiDB-lite"/>
    </source>
</evidence>
<gene>
    <name evidence="4" type="ORF">BJ993_002836</name>
    <name evidence="5" type="ORF">CFH99_22700</name>
</gene>
<feature type="region of interest" description="Disordered" evidence="2">
    <location>
        <begin position="375"/>
        <end position="401"/>
    </location>
</feature>
<dbReference type="InterPro" id="IPR008979">
    <property type="entry name" value="Galactose-bd-like_sf"/>
</dbReference>
<dbReference type="Proteomes" id="UP000662818">
    <property type="component" value="Chromosome"/>
</dbReference>
<protein>
    <submittedName>
        <fullName evidence="5">Peptidase S15</fullName>
    </submittedName>
</protein>
<dbReference type="NCBIfam" id="TIGR00976">
    <property type="entry name" value="CocE_NonD"/>
    <property type="match status" value="1"/>
</dbReference>
<reference evidence="4 6" key="2">
    <citation type="submission" date="2020-07" db="EMBL/GenBank/DDBJ databases">
        <title>Sequencing the genomes of 1000 actinobacteria strains.</title>
        <authorList>
            <person name="Klenk H.-P."/>
        </authorList>
    </citation>
    <scope>NUCLEOTIDE SEQUENCE [LARGE SCALE GENOMIC DNA]</scope>
    <source>
        <strain evidence="4 6">DSM 15131</strain>
    </source>
</reference>
<organism evidence="4 6">
    <name type="scientific">Nocardioides aromaticivorans</name>
    <dbReference type="NCBI Taxonomy" id="200618"/>
    <lineage>
        <taxon>Bacteria</taxon>
        <taxon>Bacillati</taxon>
        <taxon>Actinomycetota</taxon>
        <taxon>Actinomycetes</taxon>
        <taxon>Propionibacteriales</taxon>
        <taxon>Nocardioidaceae</taxon>
        <taxon>Nocardioides</taxon>
    </lineage>
</organism>
<dbReference type="Pfam" id="PF02129">
    <property type="entry name" value="Peptidase_S15"/>
    <property type="match status" value="1"/>
</dbReference>
<dbReference type="Proteomes" id="UP000562045">
    <property type="component" value="Unassembled WGS sequence"/>
</dbReference>
<dbReference type="InterPro" id="IPR013736">
    <property type="entry name" value="Xaa-Pro_dipept_C"/>
</dbReference>
<evidence type="ECO:0000313" key="4">
    <source>
        <dbReference type="EMBL" id="NYI45756.1"/>
    </source>
</evidence>
<feature type="compositionally biased region" description="Basic and acidic residues" evidence="2">
    <location>
        <begin position="383"/>
        <end position="398"/>
    </location>
</feature>
<dbReference type="EMBL" id="JACBZM010000001">
    <property type="protein sequence ID" value="NYI45756.1"/>
    <property type="molecule type" value="Genomic_DNA"/>
</dbReference>
<dbReference type="Gene3D" id="3.40.50.1820">
    <property type="entry name" value="alpha/beta hydrolase"/>
    <property type="match status" value="1"/>
</dbReference>
<dbReference type="EMBL" id="CP022295">
    <property type="protein sequence ID" value="QSR28438.1"/>
    <property type="molecule type" value="Genomic_DNA"/>
</dbReference>
<reference evidence="5 7" key="1">
    <citation type="submission" date="2017-06" db="EMBL/GenBank/DDBJ databases">
        <title>Complete Genome Sequence of the Soil Carbazole-Degrading Bacterium Nocardioides aromaticivorans IC177.</title>
        <authorList>
            <person name="Vejarano F."/>
            <person name="Suzuki-Minakuchi C."/>
            <person name="Ohtsubo Y."/>
            <person name="Tsuda M."/>
            <person name="Okada K."/>
            <person name="Nojiri H."/>
        </authorList>
    </citation>
    <scope>NUCLEOTIDE SEQUENCE [LARGE SCALE GENOMIC DNA]</scope>
    <source>
        <strain evidence="5 7">IC177</strain>
    </source>
</reference>
<dbReference type="SUPFAM" id="SSF53474">
    <property type="entry name" value="alpha/beta-Hydrolases"/>
    <property type="match status" value="1"/>
</dbReference>
<feature type="domain" description="Xaa-Pro dipeptidyl-peptidase C-terminal" evidence="3">
    <location>
        <begin position="319"/>
        <end position="558"/>
    </location>
</feature>
<dbReference type="Pfam" id="PF08530">
    <property type="entry name" value="PepX_C"/>
    <property type="match status" value="1"/>
</dbReference>
<evidence type="ECO:0000313" key="7">
    <source>
        <dbReference type="Proteomes" id="UP000662818"/>
    </source>
</evidence>
<dbReference type="Gene3D" id="2.60.120.260">
    <property type="entry name" value="Galactose-binding domain-like"/>
    <property type="match status" value="1"/>
</dbReference>
<accession>A0A7Y9ZJ15</accession>
<keyword evidence="7" id="KW-1185">Reference proteome</keyword>
<dbReference type="InterPro" id="IPR005674">
    <property type="entry name" value="CocE/Ser_esterase"/>
</dbReference>
<dbReference type="Gene3D" id="1.10.3020.10">
    <property type="entry name" value="alpha-amino acid ester hydrolase ( Helical cap domain)"/>
    <property type="match status" value="1"/>
</dbReference>
<evidence type="ECO:0000259" key="3">
    <source>
        <dbReference type="SMART" id="SM00939"/>
    </source>
</evidence>
<dbReference type="RefSeq" id="WP_179649425.1">
    <property type="nucleotide sequence ID" value="NZ_CP022295.1"/>
</dbReference>
<dbReference type="InterPro" id="IPR000383">
    <property type="entry name" value="Xaa-Pro-like_dom"/>
</dbReference>
<dbReference type="SMART" id="SM00939">
    <property type="entry name" value="PepX_C"/>
    <property type="match status" value="1"/>
</dbReference>
<evidence type="ECO:0000313" key="5">
    <source>
        <dbReference type="EMBL" id="QSR28438.1"/>
    </source>
</evidence>
<dbReference type="AlphaFoldDB" id="A0A7Y9ZJ15"/>
<evidence type="ECO:0000256" key="1">
    <source>
        <dbReference type="ARBA" id="ARBA00022801"/>
    </source>
</evidence>
<name>A0A7Y9ZJ15_9ACTN</name>
<proteinExistence type="predicted"/>